<protein>
    <submittedName>
        <fullName evidence="1">Uncharacterized protein</fullName>
    </submittedName>
</protein>
<name>A0A7N0TMH5_KALFE</name>
<evidence type="ECO:0000313" key="1">
    <source>
        <dbReference type="EnsemblPlants" id="Kaladp0040s0246.1.v1.1.CDS.1"/>
    </source>
</evidence>
<reference evidence="1" key="1">
    <citation type="submission" date="2021-01" db="UniProtKB">
        <authorList>
            <consortium name="EnsemblPlants"/>
        </authorList>
    </citation>
    <scope>IDENTIFICATION</scope>
</reference>
<dbReference type="PANTHER" id="PTHR31439">
    <property type="entry name" value="EXPRESSED PROTEIN"/>
    <property type="match status" value="1"/>
</dbReference>
<dbReference type="EnsemblPlants" id="Kaladp0040s0246.1.v1.1">
    <property type="protein sequence ID" value="Kaladp0040s0246.1.v1.1.CDS.1"/>
    <property type="gene ID" value="Kaladp0040s0246.v1.1"/>
</dbReference>
<accession>A0A7N0TMH5</accession>
<evidence type="ECO:0000313" key="2">
    <source>
        <dbReference type="Proteomes" id="UP000594263"/>
    </source>
</evidence>
<dbReference type="Gramene" id="Kaladp0040s0246.1.v1.1">
    <property type="protein sequence ID" value="Kaladp0040s0246.1.v1.1.CDS.1"/>
    <property type="gene ID" value="Kaladp0040s0246.v1.1"/>
</dbReference>
<keyword evidence="2" id="KW-1185">Reference proteome</keyword>
<organism evidence="1 2">
    <name type="scientific">Kalanchoe fedtschenkoi</name>
    <name type="common">Lavender scallops</name>
    <name type="synonym">South American air plant</name>
    <dbReference type="NCBI Taxonomy" id="63787"/>
    <lineage>
        <taxon>Eukaryota</taxon>
        <taxon>Viridiplantae</taxon>
        <taxon>Streptophyta</taxon>
        <taxon>Embryophyta</taxon>
        <taxon>Tracheophyta</taxon>
        <taxon>Spermatophyta</taxon>
        <taxon>Magnoliopsida</taxon>
        <taxon>eudicotyledons</taxon>
        <taxon>Gunneridae</taxon>
        <taxon>Pentapetalae</taxon>
        <taxon>Saxifragales</taxon>
        <taxon>Crassulaceae</taxon>
        <taxon>Kalanchoe</taxon>
    </lineage>
</organism>
<dbReference type="OMA" id="YFETRCV"/>
<proteinExistence type="predicted"/>
<dbReference type="AlphaFoldDB" id="A0A7N0TMH5"/>
<sequence length="526" mass="58146">MDVWGWICELPSADEWPEAHSVALDLARDGAGSIELKAERTKGSNSEALVTFSIGLSGFNAHAWNSQKSIWVSDACALVERQGHLLPLVLQLVQEIVSRAPGGKDGAPLCPRAQLGRLKPDPIVWLMDSHSPESFSAFFNLVFVTRLFWLCVCDAPADVGSLYFHGVFAPNIELVSRFNQAPVLKKFLISVGVDVELCFMRTLGYMITKWLILKEISGAGSNMKKSTSTNLLGFSYANESHGFWMLKGYAPIWAMRLTSSNSIKGSNQPRFPGLFEPNEAALRYALAHQQLEALIQLEYSVAFQEGFIQVNARIDNIRLNVAKLGFTKYDNDEDYAHERHFPSRVRVWVGPEAGSSYVAGLTLGKSTHNPVTVTECRKTLKGSYGKSKAPFVKATNRTSTRVKAKAWRYDQDADGNVAVLDAVLCDGATGEEVAGWNSFERRPRCSDATTPFGRGGSLVLAGDEYGEGVAWRLGKEMEGSVLKWRIGGRVWVSYWPSEAKSGWCETRCVEWCDEVDLPLIPTKSTV</sequence>
<dbReference type="PANTHER" id="PTHR31439:SF7">
    <property type="entry name" value="EXPRESSED PROTEIN"/>
    <property type="match status" value="1"/>
</dbReference>
<dbReference type="Proteomes" id="UP000594263">
    <property type="component" value="Unplaced"/>
</dbReference>